<keyword evidence="1" id="KW-0862">Zinc</keyword>
<comment type="caution">
    <text evidence="3">The sequence shown here is derived from an EMBL/GenBank/DDBJ whole genome shotgun (WGS) entry which is preliminary data.</text>
</comment>
<dbReference type="AlphaFoldDB" id="A0A3N6M0C0"/>
<keyword evidence="1" id="KW-0863">Zinc-finger</keyword>
<keyword evidence="1" id="KW-0479">Metal-binding</keyword>
<evidence type="ECO:0000256" key="1">
    <source>
        <dbReference type="PROSITE-ProRule" id="PRU00325"/>
    </source>
</evidence>
<accession>A0A3N6M0C0</accession>
<evidence type="ECO:0000259" key="2">
    <source>
        <dbReference type="PROSITE" id="PS50966"/>
    </source>
</evidence>
<dbReference type="Proteomes" id="UP000281431">
    <property type="component" value="Unassembled WGS sequence"/>
</dbReference>
<dbReference type="OrthoDB" id="142306at2157"/>
<keyword evidence="4" id="KW-1185">Reference proteome</keyword>
<evidence type="ECO:0000313" key="4">
    <source>
        <dbReference type="Proteomes" id="UP000281431"/>
    </source>
</evidence>
<dbReference type="InterPro" id="IPR007527">
    <property type="entry name" value="Znf_SWIM"/>
</dbReference>
<dbReference type="EMBL" id="REFZ01000069">
    <property type="protein sequence ID" value="RQG93704.1"/>
    <property type="molecule type" value="Genomic_DNA"/>
</dbReference>
<proteinExistence type="predicted"/>
<gene>
    <name evidence="3" type="ORF">EA472_22470</name>
</gene>
<feature type="domain" description="SWIM-type" evidence="2">
    <location>
        <begin position="59"/>
        <end position="94"/>
    </location>
</feature>
<organism evidence="3 4">
    <name type="scientific">Natrarchaeobius chitinivorans</name>
    <dbReference type="NCBI Taxonomy" id="1679083"/>
    <lineage>
        <taxon>Archaea</taxon>
        <taxon>Methanobacteriati</taxon>
        <taxon>Methanobacteriota</taxon>
        <taxon>Stenosarchaea group</taxon>
        <taxon>Halobacteria</taxon>
        <taxon>Halobacteriales</taxon>
        <taxon>Natrialbaceae</taxon>
        <taxon>Natrarchaeobius</taxon>
    </lineage>
</organism>
<dbReference type="PROSITE" id="PS50966">
    <property type="entry name" value="ZF_SWIM"/>
    <property type="match status" value="1"/>
</dbReference>
<evidence type="ECO:0000313" key="3">
    <source>
        <dbReference type="EMBL" id="RQG93704.1"/>
    </source>
</evidence>
<protein>
    <recommendedName>
        <fullName evidence="2">SWIM-type domain-containing protein</fullName>
    </recommendedName>
</protein>
<dbReference type="GO" id="GO:0008270">
    <property type="term" value="F:zinc ion binding"/>
    <property type="evidence" value="ECO:0007669"/>
    <property type="project" value="UniProtKB-KW"/>
</dbReference>
<reference evidence="3 4" key="1">
    <citation type="submission" date="2018-10" db="EMBL/GenBank/DDBJ databases">
        <title>Natrarchaeobius chitinivorans gen. nov., sp. nov., and Natrarchaeobius haloalkaliphilus sp. nov., alkaliphilic, chitin-utilizing haloarchaea from hypersaline alkaline lakes.</title>
        <authorList>
            <person name="Sorokin D.Y."/>
            <person name="Elcheninov A.G."/>
            <person name="Kostrikina N.A."/>
            <person name="Bale N.J."/>
            <person name="Sinninghe Damste J.S."/>
            <person name="Khijniak T.V."/>
            <person name="Kublanov I.V."/>
            <person name="Toshchakov S.V."/>
        </authorList>
    </citation>
    <scope>NUCLEOTIDE SEQUENCE [LARGE SCALE GENOMIC DNA]</scope>
    <source>
        <strain evidence="3 4">AArcht7</strain>
    </source>
</reference>
<name>A0A3N6M0C0_NATCH</name>
<sequence>MSAVESTDADADDAEVEVEVIDEVDARALTTPMTVMDSVGMVRDADGLFEVTTASGREYIVDLAAPDDARCLCDDHRYRQRPCKHIRRCQFEIGARPIPSWVDRDDVDEQLGQHVSGEPRWSA</sequence>